<evidence type="ECO:0000256" key="1">
    <source>
        <dbReference type="SAM" id="MobiDB-lite"/>
    </source>
</evidence>
<evidence type="ECO:0000313" key="2">
    <source>
        <dbReference type="EMBL" id="KAJ8890059.1"/>
    </source>
</evidence>
<dbReference type="Proteomes" id="UP001159363">
    <property type="component" value="Chromosome 3"/>
</dbReference>
<dbReference type="EMBL" id="JARBHB010000003">
    <property type="protein sequence ID" value="KAJ8890059.1"/>
    <property type="molecule type" value="Genomic_DNA"/>
</dbReference>
<gene>
    <name evidence="2" type="ORF">PR048_009565</name>
</gene>
<keyword evidence="3" id="KW-1185">Reference proteome</keyword>
<evidence type="ECO:0000313" key="3">
    <source>
        <dbReference type="Proteomes" id="UP001159363"/>
    </source>
</evidence>
<accession>A0ABQ9I0C5</accession>
<sequence length="800" mass="90130">MFSLRAGIRSRRRRRRAKRRNSCTPHFPRLGQRPPRRRDIHCRRACQLARERDSFAALPRGRSGGQGKHPLNMQLPPLPSARNTCWAAVAERLACSHPTKANRAQFPAKSFQIFASGNRAGRCHWSAGFLGDLRLSRPCIPALLHSHLIPPPLLRLSSIKDTMAKKLGINSQKLPPIKTANFSIFNRLAYRRQGLFEELRAASHEQEFAHMKGKAAPFRFRVLSYSMALLSTGRHVSCRRPCPNIDNMLMRGRTPLLRPSGQEPFLEAAGRYCLRLSTSRKTISKPDDNAKCHVSRATMQWYTNNNVRRMDRPTQSPYLNPMEHLWDELVRRVRARQARPTSIAQLMEWLHEEWRRITVDVLQTLVESMSDRVAAVIAARGTTDKTQPNENSRSVGVLAPVADETYAALLMPHPPNSHVVNKQLLCADGRRRRHDADTACFARRNDEALGMRVTVARIAASLLYLERAAVSPDSHFSRYDDPRSVIHLAAGSRCKVVRGESTPIYWYGGVCHSMSFFSVNNIIIIIFIVRNIATTMKAVAGNEADLSLLRTERKGRLADLWSKGRGFAPRCLRRGRLSVLLSHWEFVNRSAKLELCIPPLRAPLSFHKSSHTPVTLTTDGPHRSPTPEEVTPVGKSPRCQRLGSLCRQRPVVVGTREEYKRKTDGPRVRRRLLCHSHVNFGHQINLPSLYQPKVVPVPKYQPTTSTAPNNKEPATRDESCVRVGDGIYHWRNGLLLEHNGVFEARCGGTGLAPVGAGVWSSGHLVIRVPPYRRDYSSSPLPLSNLPQCVEGAAVVQWSDY</sequence>
<dbReference type="Gene3D" id="3.30.420.10">
    <property type="entry name" value="Ribonuclease H-like superfamily/Ribonuclease H"/>
    <property type="match status" value="1"/>
</dbReference>
<proteinExistence type="predicted"/>
<feature type="region of interest" description="Disordered" evidence="1">
    <location>
        <begin position="1"/>
        <end position="36"/>
    </location>
</feature>
<comment type="caution">
    <text evidence="2">The sequence shown here is derived from an EMBL/GenBank/DDBJ whole genome shotgun (WGS) entry which is preliminary data.</text>
</comment>
<reference evidence="2 3" key="1">
    <citation type="submission" date="2023-02" db="EMBL/GenBank/DDBJ databases">
        <title>LHISI_Scaffold_Assembly.</title>
        <authorList>
            <person name="Stuart O.P."/>
            <person name="Cleave R."/>
            <person name="Magrath M.J.L."/>
            <person name="Mikheyev A.S."/>
        </authorList>
    </citation>
    <scope>NUCLEOTIDE SEQUENCE [LARGE SCALE GENOMIC DNA]</scope>
    <source>
        <strain evidence="2">Daus_M_001</strain>
        <tissue evidence="2">Leg muscle</tissue>
    </source>
</reference>
<feature type="compositionally biased region" description="Basic residues" evidence="1">
    <location>
        <begin position="8"/>
        <end position="21"/>
    </location>
</feature>
<name>A0ABQ9I0C5_9NEOP</name>
<organism evidence="2 3">
    <name type="scientific">Dryococelus australis</name>
    <dbReference type="NCBI Taxonomy" id="614101"/>
    <lineage>
        <taxon>Eukaryota</taxon>
        <taxon>Metazoa</taxon>
        <taxon>Ecdysozoa</taxon>
        <taxon>Arthropoda</taxon>
        <taxon>Hexapoda</taxon>
        <taxon>Insecta</taxon>
        <taxon>Pterygota</taxon>
        <taxon>Neoptera</taxon>
        <taxon>Polyneoptera</taxon>
        <taxon>Phasmatodea</taxon>
        <taxon>Verophasmatodea</taxon>
        <taxon>Anareolatae</taxon>
        <taxon>Phasmatidae</taxon>
        <taxon>Eurycanthinae</taxon>
        <taxon>Dryococelus</taxon>
    </lineage>
</organism>
<dbReference type="InterPro" id="IPR036397">
    <property type="entry name" value="RNaseH_sf"/>
</dbReference>
<feature type="region of interest" description="Disordered" evidence="1">
    <location>
        <begin position="612"/>
        <end position="637"/>
    </location>
</feature>
<protein>
    <submittedName>
        <fullName evidence="2">Uncharacterized protein</fullName>
    </submittedName>
</protein>